<sequence>MLLSSTNPAHASLGETLAPVREEVTFFFTQTRPAGALAP</sequence>
<keyword evidence="2" id="KW-1185">Reference proteome</keyword>
<comment type="caution">
    <text evidence="1">The sequence shown here is derived from an EMBL/GenBank/DDBJ whole genome shotgun (WGS) entry which is preliminary data.</text>
</comment>
<organism evidence="1 2">
    <name type="scientific">Mameliella alba</name>
    <dbReference type="NCBI Taxonomy" id="561184"/>
    <lineage>
        <taxon>Bacteria</taxon>
        <taxon>Pseudomonadati</taxon>
        <taxon>Pseudomonadota</taxon>
        <taxon>Alphaproteobacteria</taxon>
        <taxon>Rhodobacterales</taxon>
        <taxon>Roseobacteraceae</taxon>
        <taxon>Mameliella</taxon>
    </lineage>
</organism>
<reference evidence="1 2" key="1">
    <citation type="submission" date="2014-10" db="EMBL/GenBank/DDBJ databases">
        <title>Genome sequence of Ponticoccus sp. strain UMTAT08 isolated from clonal culture of toxic dinoflagellate Alexandrium tamiyavanichii.</title>
        <authorList>
            <person name="Gan H.Y."/>
            <person name="Muhd D.-D."/>
            <person name="Mohd Noor M.E."/>
            <person name="Yeong Y.S."/>
            <person name="Usup G."/>
        </authorList>
    </citation>
    <scope>NUCLEOTIDE SEQUENCE [LARGE SCALE GENOMIC DNA]</scope>
    <source>
        <strain evidence="1 2">UMTAT08</strain>
    </source>
</reference>
<proteinExistence type="predicted"/>
<evidence type="ECO:0000313" key="2">
    <source>
        <dbReference type="Proteomes" id="UP000030960"/>
    </source>
</evidence>
<dbReference type="AlphaFoldDB" id="A0A0B3RT74"/>
<evidence type="ECO:0000313" key="1">
    <source>
        <dbReference type="EMBL" id="KHQ49933.1"/>
    </source>
</evidence>
<protein>
    <submittedName>
        <fullName evidence="1">Uncharacterized protein</fullName>
    </submittedName>
</protein>
<name>A0A0B3RT74_9RHOB</name>
<accession>A0A0B3RT74</accession>
<gene>
    <name evidence="1" type="ORF">OA50_05510</name>
</gene>
<dbReference type="Proteomes" id="UP000030960">
    <property type="component" value="Unassembled WGS sequence"/>
</dbReference>
<dbReference type="EMBL" id="JSUQ01000035">
    <property type="protein sequence ID" value="KHQ49933.1"/>
    <property type="molecule type" value="Genomic_DNA"/>
</dbReference>